<comment type="caution">
    <text evidence="2">The sequence shown here is derived from an EMBL/GenBank/DDBJ whole genome shotgun (WGS) entry which is preliminary data.</text>
</comment>
<evidence type="ECO:0000313" key="3">
    <source>
        <dbReference type="Proteomes" id="UP000077202"/>
    </source>
</evidence>
<dbReference type="SUPFAM" id="SSF46565">
    <property type="entry name" value="Chaperone J-domain"/>
    <property type="match status" value="1"/>
</dbReference>
<organism evidence="2 3">
    <name type="scientific">Marchantia polymorpha subsp. ruderalis</name>
    <dbReference type="NCBI Taxonomy" id="1480154"/>
    <lineage>
        <taxon>Eukaryota</taxon>
        <taxon>Viridiplantae</taxon>
        <taxon>Streptophyta</taxon>
        <taxon>Embryophyta</taxon>
        <taxon>Marchantiophyta</taxon>
        <taxon>Marchantiopsida</taxon>
        <taxon>Marchantiidae</taxon>
        <taxon>Marchantiales</taxon>
        <taxon>Marchantiaceae</taxon>
        <taxon>Marchantia</taxon>
    </lineage>
</organism>
<dbReference type="SMART" id="SM00271">
    <property type="entry name" value="DnaJ"/>
    <property type="match status" value="1"/>
</dbReference>
<evidence type="ECO:0000259" key="1">
    <source>
        <dbReference type="PROSITE" id="PS50076"/>
    </source>
</evidence>
<dbReference type="PANTHER" id="PTHR45000:SF5">
    <property type="entry name" value="CHAPERONE DNAJ-DOMAIN SUPERFAMILY PROTEIN"/>
    <property type="match status" value="1"/>
</dbReference>
<dbReference type="InterPro" id="IPR036869">
    <property type="entry name" value="J_dom_sf"/>
</dbReference>
<dbReference type="InterPro" id="IPR001623">
    <property type="entry name" value="DnaJ_domain"/>
</dbReference>
<dbReference type="Proteomes" id="UP000077202">
    <property type="component" value="Unassembled WGS sequence"/>
</dbReference>
<dbReference type="PROSITE" id="PS50076">
    <property type="entry name" value="DNAJ_2"/>
    <property type="match status" value="1"/>
</dbReference>
<keyword evidence="3" id="KW-1185">Reference proteome</keyword>
<evidence type="ECO:0000313" key="2">
    <source>
        <dbReference type="EMBL" id="OAE19325.1"/>
    </source>
</evidence>
<gene>
    <name evidence="2" type="ORF">AXG93_1860s1350</name>
</gene>
<dbReference type="CDD" id="cd06257">
    <property type="entry name" value="DnaJ"/>
    <property type="match status" value="1"/>
</dbReference>
<dbReference type="EMBL" id="LVLJ01003902">
    <property type="protein sequence ID" value="OAE19325.1"/>
    <property type="molecule type" value="Genomic_DNA"/>
</dbReference>
<feature type="domain" description="J" evidence="1">
    <location>
        <begin position="155"/>
        <end position="216"/>
    </location>
</feature>
<dbReference type="PRINTS" id="PR00625">
    <property type="entry name" value="JDOMAIN"/>
</dbReference>
<dbReference type="AlphaFoldDB" id="A0A176VHD0"/>
<dbReference type="Gene3D" id="1.10.287.110">
    <property type="entry name" value="DnaJ domain"/>
    <property type="match status" value="1"/>
</dbReference>
<sequence>MPGLQARAGLFTFLRYAGPGWQTLGSFSQSIHRAAYRDIPEGEEEFWIVEGEMRPIRGIQDRSLLKVIEKGSPPSVNANLTKKQVAAVRLKRVLASRLTQSERSDEDLLDEKKGQETYWSTYFERYQDMRNQAEKLYWDGPPKSEAASEVVDRNDPFTILGLKRRDKPYSPVEIRSAYRTMALKYHPDHNPGKDAAAKFERVWNAYKMLQHKRSWR</sequence>
<dbReference type="PANTHER" id="PTHR45000">
    <property type="entry name" value="CHAPERONE DNAJ-DOMAIN SUPERFAMILY PROTEIN"/>
    <property type="match status" value="1"/>
</dbReference>
<protein>
    <recommendedName>
        <fullName evidence="1">J domain-containing protein</fullName>
    </recommendedName>
</protein>
<proteinExistence type="predicted"/>
<name>A0A176VHD0_MARPO</name>
<reference evidence="2" key="1">
    <citation type="submission" date="2016-03" db="EMBL/GenBank/DDBJ databases">
        <title>Mechanisms controlling the formation of the plant cell surface in tip-growing cells are functionally conserved among land plants.</title>
        <authorList>
            <person name="Honkanen S."/>
            <person name="Jones V.A."/>
            <person name="Morieri G."/>
            <person name="Champion C."/>
            <person name="Hetherington A.J."/>
            <person name="Kelly S."/>
            <person name="Saint-Marcoux D."/>
            <person name="Proust H."/>
            <person name="Prescott H."/>
            <person name="Dolan L."/>
        </authorList>
    </citation>
    <scope>NUCLEOTIDE SEQUENCE [LARGE SCALE GENOMIC DNA]</scope>
    <source>
        <tissue evidence="2">Whole gametophyte</tissue>
    </source>
</reference>
<dbReference type="Pfam" id="PF00226">
    <property type="entry name" value="DnaJ"/>
    <property type="match status" value="1"/>
</dbReference>
<accession>A0A176VHD0</accession>